<dbReference type="InterPro" id="IPR001190">
    <property type="entry name" value="SRCR"/>
</dbReference>
<reference evidence="4 5" key="1">
    <citation type="journal article" date="2019" name="Mol. Ecol. Resour.">
        <title>Improving Illumina assemblies with Hi-C and long reads: an example with the North African dromedary.</title>
        <authorList>
            <person name="Elbers J.P."/>
            <person name="Rogers M.F."/>
            <person name="Perelman P.L."/>
            <person name="Proskuryakova A.A."/>
            <person name="Serdyukova N.A."/>
            <person name="Johnson W.E."/>
            <person name="Horin P."/>
            <person name="Corander J."/>
            <person name="Murphy D."/>
            <person name="Burger P.A."/>
        </authorList>
    </citation>
    <scope>NUCLEOTIDE SEQUENCE [LARGE SCALE GENOMIC DNA]</scope>
    <source>
        <strain evidence="4">Drom800</strain>
        <tissue evidence="4">Blood</tissue>
    </source>
</reference>
<protein>
    <submittedName>
        <fullName evidence="4">CD5 antigen-like</fullName>
    </submittedName>
</protein>
<feature type="domain" description="SRCR" evidence="3">
    <location>
        <begin position="47"/>
        <end position="139"/>
    </location>
</feature>
<evidence type="ECO:0000313" key="5">
    <source>
        <dbReference type="Proteomes" id="UP000299084"/>
    </source>
</evidence>
<dbReference type="AlphaFoldDB" id="A0A5N4CPL3"/>
<keyword evidence="1" id="KW-1015">Disulfide bond</keyword>
<evidence type="ECO:0000313" key="4">
    <source>
        <dbReference type="EMBL" id="KAB1260852.1"/>
    </source>
</evidence>
<dbReference type="Proteomes" id="UP000299084">
    <property type="component" value="Unassembled WGS sequence"/>
</dbReference>
<proteinExistence type="predicted"/>
<name>A0A5N4CPL3_CAMDR</name>
<evidence type="ECO:0000256" key="2">
    <source>
        <dbReference type="PROSITE-ProRule" id="PRU00196"/>
    </source>
</evidence>
<comment type="caution">
    <text evidence="4">The sequence shown here is derived from an EMBL/GenBank/DDBJ whole genome shotgun (WGS) entry which is preliminary data.</text>
</comment>
<dbReference type="Pfam" id="PF00530">
    <property type="entry name" value="SRCR"/>
    <property type="match status" value="1"/>
</dbReference>
<organism evidence="4 5">
    <name type="scientific">Camelus dromedarius</name>
    <name type="common">Dromedary</name>
    <name type="synonym">Arabian camel</name>
    <dbReference type="NCBI Taxonomy" id="9838"/>
    <lineage>
        <taxon>Eukaryota</taxon>
        <taxon>Metazoa</taxon>
        <taxon>Chordata</taxon>
        <taxon>Craniata</taxon>
        <taxon>Vertebrata</taxon>
        <taxon>Euteleostomi</taxon>
        <taxon>Mammalia</taxon>
        <taxon>Eutheria</taxon>
        <taxon>Laurasiatheria</taxon>
        <taxon>Artiodactyla</taxon>
        <taxon>Tylopoda</taxon>
        <taxon>Camelidae</taxon>
        <taxon>Camelus</taxon>
    </lineage>
</organism>
<comment type="caution">
    <text evidence="2">Lacks conserved residue(s) required for the propagation of feature annotation.</text>
</comment>
<dbReference type="PROSITE" id="PS50287">
    <property type="entry name" value="SRCR_2"/>
    <property type="match status" value="1"/>
</dbReference>
<evidence type="ECO:0000259" key="3">
    <source>
        <dbReference type="PROSITE" id="PS50287"/>
    </source>
</evidence>
<sequence length="237" mass="25637">MLHLLFPQFQRRAAGWLAGMGRCKGVELNTNGHGAPYAKQAGISQLQVVCRQLGCGRAILTQRCCSKSTRGQGPIWLSAAQGNGARSVTMAGEKEEQVVCKQLGCGEPVFVSAKTGNMPHGSVGHHNCNHREDVAVECLVKPCRRDREGLAAREVERGRWGERWEQGCSPIICGNGARVGGYLGMPMRVVFPERPSNQPCTADLFRGVNEETLSQHEPGMQAPALYQAGKLVCTLLG</sequence>
<dbReference type="Gene3D" id="3.10.250.10">
    <property type="entry name" value="SRCR-like domain"/>
    <property type="match status" value="1"/>
</dbReference>
<dbReference type="SUPFAM" id="SSF56487">
    <property type="entry name" value="SRCR-like"/>
    <property type="match status" value="2"/>
</dbReference>
<dbReference type="GO" id="GO:0016020">
    <property type="term" value="C:membrane"/>
    <property type="evidence" value="ECO:0007669"/>
    <property type="project" value="InterPro"/>
</dbReference>
<keyword evidence="5" id="KW-1185">Reference proteome</keyword>
<gene>
    <name evidence="4" type="ORF">Cadr_000024632</name>
</gene>
<dbReference type="InterPro" id="IPR036772">
    <property type="entry name" value="SRCR-like_dom_sf"/>
</dbReference>
<evidence type="ECO:0000256" key="1">
    <source>
        <dbReference type="ARBA" id="ARBA00023157"/>
    </source>
</evidence>
<accession>A0A5N4CPL3</accession>
<dbReference type="EMBL" id="JWIN03000021">
    <property type="protein sequence ID" value="KAB1260852.1"/>
    <property type="molecule type" value="Genomic_DNA"/>
</dbReference>